<dbReference type="InterPro" id="IPR029044">
    <property type="entry name" value="Nucleotide-diphossugar_trans"/>
</dbReference>
<dbReference type="PANTHER" id="PTHR43179">
    <property type="entry name" value="RHAMNOSYLTRANSFERASE WBBL"/>
    <property type="match status" value="1"/>
</dbReference>
<dbReference type="Gene3D" id="3.90.550.10">
    <property type="entry name" value="Spore Coat Polysaccharide Biosynthesis Protein SpsA, Chain A"/>
    <property type="match status" value="1"/>
</dbReference>
<dbReference type="PANTHER" id="PTHR43179:SF7">
    <property type="entry name" value="RHAMNOSYLTRANSFERASE WBBL"/>
    <property type="match status" value="1"/>
</dbReference>
<reference evidence="2" key="1">
    <citation type="journal article" date="2014" name="Int. J. Syst. Evol. Microbiol.">
        <title>Complete genome sequence of Corynebacterium casei LMG S-19264T (=DSM 44701T), isolated from a smear-ripened cheese.</title>
        <authorList>
            <consortium name="US DOE Joint Genome Institute (JGI-PGF)"/>
            <person name="Walter F."/>
            <person name="Albersmeier A."/>
            <person name="Kalinowski J."/>
            <person name="Ruckert C."/>
        </authorList>
    </citation>
    <scope>NUCLEOTIDE SEQUENCE</scope>
    <source>
        <strain evidence="2">CGMCC 1.15178</strain>
    </source>
</reference>
<proteinExistence type="predicted"/>
<protein>
    <submittedName>
        <fullName evidence="2">Glycosyl transferase</fullName>
    </submittedName>
</protein>
<keyword evidence="2" id="KW-0808">Transferase</keyword>
<name>A0A917E173_9BACL</name>
<evidence type="ECO:0000313" key="2">
    <source>
        <dbReference type="EMBL" id="GGD87578.1"/>
    </source>
</evidence>
<keyword evidence="3" id="KW-1185">Reference proteome</keyword>
<dbReference type="Proteomes" id="UP000612456">
    <property type="component" value="Unassembled WGS sequence"/>
</dbReference>
<dbReference type="GO" id="GO:0016740">
    <property type="term" value="F:transferase activity"/>
    <property type="evidence" value="ECO:0007669"/>
    <property type="project" value="UniProtKB-KW"/>
</dbReference>
<feature type="domain" description="Glycosyltransferase 2-like" evidence="1">
    <location>
        <begin position="8"/>
        <end position="178"/>
    </location>
</feature>
<dbReference type="EMBL" id="BMHP01000004">
    <property type="protein sequence ID" value="GGD87578.1"/>
    <property type="molecule type" value="Genomic_DNA"/>
</dbReference>
<sequence>MKKAATASVCIVTYNSGSDIERCIQAVLQQTLPAARIVVVDNASTDDTCKIVSGIQEPTVMLVANRVNVGFAAGQNQAIRLTDSDYALVLNPDVELGEDYLARIVDFMEQHPDVGSVTGQLVLASNQDIMDSAGIEMGSTRKAWDLGGGEPASQWEQSRYIFGVSGAASVYRRRMVEDISMDGQFYDESYFAYKEDVDVAWRAQLLGWKSYYLAEAKALHERGWKYEGRRSRKQIPLFLRRHSYQNRIYTIIKNEPASWKMILSIPRLAGLEILQIGYIVVFERGLLRCWSNIFRRLPVLLRQRAALKHRIAERKGKR</sequence>
<dbReference type="CDD" id="cd04186">
    <property type="entry name" value="GT_2_like_c"/>
    <property type="match status" value="1"/>
</dbReference>
<dbReference type="SUPFAM" id="SSF53448">
    <property type="entry name" value="Nucleotide-diphospho-sugar transferases"/>
    <property type="match status" value="1"/>
</dbReference>
<dbReference type="Pfam" id="PF00535">
    <property type="entry name" value="Glycos_transf_2"/>
    <property type="match status" value="1"/>
</dbReference>
<organism evidence="2 3">
    <name type="scientific">Paenibacillus nasutitermitis</name>
    <dbReference type="NCBI Taxonomy" id="1652958"/>
    <lineage>
        <taxon>Bacteria</taxon>
        <taxon>Bacillati</taxon>
        <taxon>Bacillota</taxon>
        <taxon>Bacilli</taxon>
        <taxon>Bacillales</taxon>
        <taxon>Paenibacillaceae</taxon>
        <taxon>Paenibacillus</taxon>
    </lineage>
</organism>
<dbReference type="RefSeq" id="WP_188996650.1">
    <property type="nucleotide sequence ID" value="NZ_BMHP01000004.1"/>
</dbReference>
<reference evidence="2" key="2">
    <citation type="submission" date="2020-09" db="EMBL/GenBank/DDBJ databases">
        <authorList>
            <person name="Sun Q."/>
            <person name="Zhou Y."/>
        </authorList>
    </citation>
    <scope>NUCLEOTIDE SEQUENCE</scope>
    <source>
        <strain evidence="2">CGMCC 1.15178</strain>
    </source>
</reference>
<evidence type="ECO:0000313" key="3">
    <source>
        <dbReference type="Proteomes" id="UP000612456"/>
    </source>
</evidence>
<dbReference type="InterPro" id="IPR001173">
    <property type="entry name" value="Glyco_trans_2-like"/>
</dbReference>
<dbReference type="AlphaFoldDB" id="A0A917E173"/>
<evidence type="ECO:0000259" key="1">
    <source>
        <dbReference type="Pfam" id="PF00535"/>
    </source>
</evidence>
<accession>A0A917E173</accession>
<gene>
    <name evidence="2" type="ORF">GCM10010911_52500</name>
</gene>
<comment type="caution">
    <text evidence="2">The sequence shown here is derived from an EMBL/GenBank/DDBJ whole genome shotgun (WGS) entry which is preliminary data.</text>
</comment>